<dbReference type="Gene3D" id="3.40.50.300">
    <property type="entry name" value="P-loop containing nucleotide triphosphate hydrolases"/>
    <property type="match status" value="1"/>
</dbReference>
<evidence type="ECO:0000313" key="4">
    <source>
        <dbReference type="Proteomes" id="UP000694941"/>
    </source>
</evidence>
<keyword evidence="1" id="KW-0597">Phosphoprotein</keyword>
<protein>
    <submittedName>
        <fullName evidence="5">Voltage-dependent L-type calcium channel subunit beta-1-like isoform X1</fullName>
    </submittedName>
</protein>
<feature type="region of interest" description="Disordered" evidence="2">
    <location>
        <begin position="182"/>
        <end position="264"/>
    </location>
</feature>
<proteinExistence type="predicted"/>
<feature type="compositionally biased region" description="Basic and acidic residues" evidence="2">
    <location>
        <begin position="585"/>
        <end position="616"/>
    </location>
</feature>
<dbReference type="Pfam" id="PF00625">
    <property type="entry name" value="Guanylate_kin"/>
    <property type="match status" value="1"/>
</dbReference>
<dbReference type="InterPro" id="IPR027417">
    <property type="entry name" value="P-loop_NTPase"/>
</dbReference>
<dbReference type="SUPFAM" id="SSF52540">
    <property type="entry name" value="P-loop containing nucleoside triphosphate hydrolases"/>
    <property type="match status" value="1"/>
</dbReference>
<organism evidence="4 5">
    <name type="scientific">Limulus polyphemus</name>
    <name type="common">Atlantic horseshoe crab</name>
    <dbReference type="NCBI Taxonomy" id="6850"/>
    <lineage>
        <taxon>Eukaryota</taxon>
        <taxon>Metazoa</taxon>
        <taxon>Ecdysozoa</taxon>
        <taxon>Arthropoda</taxon>
        <taxon>Chelicerata</taxon>
        <taxon>Merostomata</taxon>
        <taxon>Xiphosura</taxon>
        <taxon>Limulidae</taxon>
        <taxon>Limulus</taxon>
    </lineage>
</organism>
<evidence type="ECO:0000313" key="5">
    <source>
        <dbReference type="RefSeq" id="XP_013776295.2"/>
    </source>
</evidence>
<dbReference type="SMART" id="SM00072">
    <property type="entry name" value="GuKc"/>
    <property type="match status" value="1"/>
</dbReference>
<feature type="compositionally biased region" description="Basic and acidic residues" evidence="2">
    <location>
        <begin position="550"/>
        <end position="566"/>
    </location>
</feature>
<dbReference type="InterPro" id="IPR036028">
    <property type="entry name" value="SH3-like_dom_sf"/>
</dbReference>
<accession>A0ABM1B7D0</accession>
<dbReference type="Proteomes" id="UP000694941">
    <property type="component" value="Unplaced"/>
</dbReference>
<feature type="region of interest" description="Disordered" evidence="2">
    <location>
        <begin position="470"/>
        <end position="511"/>
    </location>
</feature>
<dbReference type="CDD" id="cd11863">
    <property type="entry name" value="SH3_CACNB"/>
    <property type="match status" value="1"/>
</dbReference>
<dbReference type="PRINTS" id="PR01626">
    <property type="entry name" value="LCACHANNELB"/>
</dbReference>
<sequence length="624" mass="69681">MAAELSADGGQQQAFPLDELPQVSFRPKHPHSLSQSFSMPRRHRRPKRSDGSVSDSSNSAIVRQGSGDSTYSQPSSDLSLDEEREVLRRETERQALAQLEKAKSKPVAFAVRTNLTYDGTLDDDSPVHGCAVSFGVKEFLHIKEKYNNDWWIGRLVKEGCDIGFIPSPVKLENVKLQQSQSRAGKLQLSNKTGSASNLGGLVNDVLSSKPSGSRGSTPPTPGFDMEQNGADSNPGEDSDTTSNVKLGKTSIGGHPGKERKKTFFKKSESIPPYDVVPSVRPVVLVGPSLKGYEVTDMMQKAIFDFLKHKFEGRIIITRVTADISLAKRSLLNNPNKRAIMEKTSSRSSCLAKVQEEIERIFEIARTLQLVVLDCDTINHPSQLAKTSLAPIIVYLKISSPKVLQRLIKSRGKSQSRNLNVQMVAAEKLAQCPPEMFDAILDENQLEEACEHLGEILEAYWKALHPVEKAPPPTVPRPIPSPRLDPTTGNTGLMRHNSTPPIRFRSHGDRPRTRITDELLSPDMDQHAMLPRSHEMQEHQDIASPSGSRPHRSEYNRPLDWPDDHDPYLDFGPMDKMLVMGKAHSPRSEQVKNAKDYDSQHQQEEYDKQDHHREQRLSDYPVNGV</sequence>
<name>A0ABM1B7D0_LIMPO</name>
<feature type="compositionally biased region" description="Polar residues" evidence="2">
    <location>
        <begin position="486"/>
        <end position="499"/>
    </location>
</feature>
<dbReference type="Gene3D" id="2.30.30.40">
    <property type="entry name" value="SH3 Domains"/>
    <property type="match status" value="1"/>
</dbReference>
<dbReference type="Pfam" id="PF12052">
    <property type="entry name" value="VGCC_beta4Aa_N"/>
    <property type="match status" value="1"/>
</dbReference>
<feature type="domain" description="Guanylate kinase/L-type calcium channel beta subunit" evidence="3">
    <location>
        <begin position="278"/>
        <end position="460"/>
    </location>
</feature>
<dbReference type="PANTHER" id="PTHR11824">
    <property type="entry name" value="VOLTAGE-DEPENDENT CALCIUM CHANNEL BETA SUBUNIT"/>
    <property type="match status" value="1"/>
</dbReference>
<feature type="region of interest" description="Disordered" evidence="2">
    <location>
        <begin position="580"/>
        <end position="624"/>
    </location>
</feature>
<reference evidence="5" key="1">
    <citation type="submission" date="2025-08" db="UniProtKB">
        <authorList>
            <consortium name="RefSeq"/>
        </authorList>
    </citation>
    <scope>IDENTIFICATION</scope>
    <source>
        <tissue evidence="5">Muscle</tissue>
    </source>
</reference>
<feature type="compositionally biased region" description="Polar residues" evidence="2">
    <location>
        <begin position="182"/>
        <end position="197"/>
    </location>
</feature>
<dbReference type="InterPro" id="IPR008145">
    <property type="entry name" value="GK/Ca_channel_bsu"/>
</dbReference>
<dbReference type="GeneID" id="106461056"/>
<gene>
    <name evidence="5" type="primary">LOC106461056</name>
</gene>
<keyword evidence="4" id="KW-1185">Reference proteome</keyword>
<dbReference type="RefSeq" id="XP_013776295.2">
    <property type="nucleotide sequence ID" value="XM_013920841.2"/>
</dbReference>
<dbReference type="SUPFAM" id="SSF50044">
    <property type="entry name" value="SH3-domain"/>
    <property type="match status" value="1"/>
</dbReference>
<evidence type="ECO:0000259" key="3">
    <source>
        <dbReference type="SMART" id="SM00072"/>
    </source>
</evidence>
<feature type="compositionally biased region" description="Low complexity" evidence="2">
    <location>
        <begin position="207"/>
        <end position="217"/>
    </location>
</feature>
<feature type="region of interest" description="Disordered" evidence="2">
    <location>
        <begin position="1"/>
        <end position="80"/>
    </location>
</feature>
<dbReference type="InterPro" id="IPR046937">
    <property type="entry name" value="CAB1-4_N_A-dom"/>
</dbReference>
<dbReference type="InterPro" id="IPR000584">
    <property type="entry name" value="VDCC_L_bsu"/>
</dbReference>
<evidence type="ECO:0000256" key="2">
    <source>
        <dbReference type="SAM" id="MobiDB-lite"/>
    </source>
</evidence>
<feature type="region of interest" description="Disordered" evidence="2">
    <location>
        <begin position="532"/>
        <end position="566"/>
    </location>
</feature>
<feature type="compositionally biased region" description="Pro residues" evidence="2">
    <location>
        <begin position="470"/>
        <end position="482"/>
    </location>
</feature>
<evidence type="ECO:0000256" key="1">
    <source>
        <dbReference type="ARBA" id="ARBA00022553"/>
    </source>
</evidence>